<keyword evidence="3" id="KW-0963">Cytoplasm</keyword>
<keyword evidence="9" id="KW-1185">Reference proteome</keyword>
<dbReference type="AlphaFoldDB" id="A0A8T2Q1Z3"/>
<organism evidence="8 9">
    <name type="scientific">Ceratopteris richardii</name>
    <name type="common">Triangle waterfern</name>
    <dbReference type="NCBI Taxonomy" id="49495"/>
    <lineage>
        <taxon>Eukaryota</taxon>
        <taxon>Viridiplantae</taxon>
        <taxon>Streptophyta</taxon>
        <taxon>Embryophyta</taxon>
        <taxon>Tracheophyta</taxon>
        <taxon>Polypodiopsida</taxon>
        <taxon>Polypodiidae</taxon>
        <taxon>Polypodiales</taxon>
        <taxon>Pteridineae</taxon>
        <taxon>Pteridaceae</taxon>
        <taxon>Parkerioideae</taxon>
        <taxon>Ceratopteris</taxon>
    </lineage>
</organism>
<dbReference type="Pfam" id="PF07058">
    <property type="entry name" value="MAP70"/>
    <property type="match status" value="1"/>
</dbReference>
<feature type="coiled-coil region" evidence="6">
    <location>
        <begin position="312"/>
        <end position="449"/>
    </location>
</feature>
<evidence type="ECO:0000256" key="1">
    <source>
        <dbReference type="ARBA" id="ARBA00004245"/>
    </source>
</evidence>
<comment type="similarity">
    <text evidence="2">Belongs to the MAP70 family.</text>
</comment>
<keyword evidence="4 6" id="KW-0175">Coiled coil</keyword>
<evidence type="ECO:0000256" key="2">
    <source>
        <dbReference type="ARBA" id="ARBA00008825"/>
    </source>
</evidence>
<dbReference type="GO" id="GO:0008017">
    <property type="term" value="F:microtubule binding"/>
    <property type="evidence" value="ECO:0007669"/>
    <property type="project" value="InterPro"/>
</dbReference>
<sequence>MKTTMLESESNLLSSFSCSVSENGSADSNTNGATLFALDVQPRSNRELSSIDIHEIKAHDVYCLQIHNEATTMNMSFEDKCNQQLRCTQSACRHVHPSQRTMHSMDSFTILAESSPPFLESSDTCSTGCLSSLDGPSYPSHQLTFYQGSDPVKEEIDRLQNEVKEKNRELLEARVEIKALRTTERSREKALEELADELTKVDEKRARAELLLESKNLELKRMIEEKRAAQAAQHAAEAIVRRIHSVQFIDEELPPLEAILAPLDAELKLTRQEVARLQEDNRILNRLIKSKGAALLEAEKMVEIASSKASLVDDLQNKNQELMKRIDYCQEETKVLDKLHRQKVNEVEKLSLRVAEMEELLLSSGLNQANAVKDYQRQLHQLQDEKRALERELARVKLTANRVATTVVNGWRASNDNKVMPVKHWLEERRLLQSEMEQLRKKLVAMEKTSKTEAILKERAQMRLKVLEESTMLSSTLSKSSQARRPGSNNGSANVLIRHETFKSITSSKIISYNQFSSSTASSLDENLQEEQSSNGGKLLMCCSSVDHSQKNRESCPEPCNTSENDDTGSVKLNLDSSNCTDPIATVPTISYHCAEMITANKDCRTAGDCVSGYLYDLLQKEVIVLRKACQQKDCVLSDKENVIEMLEKKMCSLTRSMETESKKLRKEVATLGKEVSNLRTSASASHKSFISKQNKNIAHFQASKRGHE</sequence>
<feature type="coiled-coil region" evidence="6">
    <location>
        <begin position="260"/>
        <end position="287"/>
    </location>
</feature>
<dbReference type="OrthoDB" id="1918159at2759"/>
<reference evidence="8" key="1">
    <citation type="submission" date="2021-08" db="EMBL/GenBank/DDBJ databases">
        <title>WGS assembly of Ceratopteris richardii.</title>
        <authorList>
            <person name="Marchant D.B."/>
            <person name="Chen G."/>
            <person name="Jenkins J."/>
            <person name="Shu S."/>
            <person name="Leebens-Mack J."/>
            <person name="Grimwood J."/>
            <person name="Schmutz J."/>
            <person name="Soltis P."/>
            <person name="Soltis D."/>
            <person name="Chen Z.-H."/>
        </authorList>
    </citation>
    <scope>NUCLEOTIDE SEQUENCE</scope>
    <source>
        <strain evidence="8">Whitten #5841</strain>
        <tissue evidence="8">Leaf</tissue>
    </source>
</reference>
<feature type="coiled-coil region" evidence="6">
    <location>
        <begin position="149"/>
        <end position="232"/>
    </location>
</feature>
<comment type="subcellular location">
    <subcellularLocation>
        <location evidence="1">Cytoplasm</location>
        <location evidence="1">Cytoskeleton</location>
    </subcellularLocation>
</comment>
<evidence type="ECO:0000313" key="9">
    <source>
        <dbReference type="Proteomes" id="UP000825935"/>
    </source>
</evidence>
<evidence type="ECO:0000256" key="7">
    <source>
        <dbReference type="SAM" id="MobiDB-lite"/>
    </source>
</evidence>
<gene>
    <name evidence="8" type="ORF">KP509_38G006200</name>
</gene>
<dbReference type="EMBL" id="CM035443">
    <property type="protein sequence ID" value="KAH7277764.1"/>
    <property type="molecule type" value="Genomic_DNA"/>
</dbReference>
<evidence type="ECO:0000313" key="8">
    <source>
        <dbReference type="EMBL" id="KAH7277764.1"/>
    </source>
</evidence>
<dbReference type="GO" id="GO:0005856">
    <property type="term" value="C:cytoskeleton"/>
    <property type="evidence" value="ECO:0007669"/>
    <property type="project" value="UniProtKB-SubCell"/>
</dbReference>
<evidence type="ECO:0000256" key="3">
    <source>
        <dbReference type="ARBA" id="ARBA00022490"/>
    </source>
</evidence>
<dbReference type="PANTHER" id="PTHR31246">
    <property type="entry name" value="MICROTUBULE-ASSOCIATED PROTEIN 70-2"/>
    <property type="match status" value="1"/>
</dbReference>
<dbReference type="PANTHER" id="PTHR31246:SF32">
    <property type="entry name" value="MICROTUBULE-ASSOCIATED PROTEIN 70-1"/>
    <property type="match status" value="1"/>
</dbReference>
<name>A0A8T2Q1Z3_CERRI</name>
<feature type="region of interest" description="Disordered" evidence="7">
    <location>
        <begin position="474"/>
        <end position="495"/>
    </location>
</feature>
<dbReference type="Proteomes" id="UP000825935">
    <property type="component" value="Chromosome 38"/>
</dbReference>
<proteinExistence type="inferred from homology"/>
<comment type="caution">
    <text evidence="8">The sequence shown here is derived from an EMBL/GenBank/DDBJ whole genome shotgun (WGS) entry which is preliminary data.</text>
</comment>
<protein>
    <submittedName>
        <fullName evidence="8">Uncharacterized protein</fullName>
    </submittedName>
</protein>
<accession>A0A8T2Q1Z3</accession>
<dbReference type="InterPro" id="IPR009768">
    <property type="entry name" value="MAP70"/>
</dbReference>
<dbReference type="GO" id="GO:0007010">
    <property type="term" value="P:cytoskeleton organization"/>
    <property type="evidence" value="ECO:0007669"/>
    <property type="project" value="InterPro"/>
</dbReference>
<evidence type="ECO:0000256" key="4">
    <source>
        <dbReference type="ARBA" id="ARBA00023054"/>
    </source>
</evidence>
<keyword evidence="5" id="KW-0206">Cytoskeleton</keyword>
<evidence type="ECO:0000256" key="6">
    <source>
        <dbReference type="SAM" id="Coils"/>
    </source>
</evidence>
<evidence type="ECO:0000256" key="5">
    <source>
        <dbReference type="ARBA" id="ARBA00023212"/>
    </source>
</evidence>
<dbReference type="OMA" id="EMITHEL"/>